<reference evidence="5" key="1">
    <citation type="submission" date="2021-05" db="EMBL/GenBank/DDBJ databases">
        <title>Complete genome sequence of the cellulolytic planctomycete Telmatocola sphagniphila SP2T and characterization of the first cellulase from planctomycetes.</title>
        <authorList>
            <person name="Rakitin A.L."/>
            <person name="Beletsky A.V."/>
            <person name="Naumoff D.G."/>
            <person name="Kulichevskaya I.S."/>
            <person name="Mardanov A.V."/>
            <person name="Ravin N.V."/>
            <person name="Dedysh S.N."/>
        </authorList>
    </citation>
    <scope>NUCLEOTIDE SEQUENCE</scope>
    <source>
        <strain evidence="5">SP2T</strain>
    </source>
</reference>
<dbReference type="PANTHER" id="PTHR12526:SF510">
    <property type="entry name" value="D-INOSITOL 3-PHOSPHATE GLYCOSYLTRANSFERASE"/>
    <property type="match status" value="1"/>
</dbReference>
<dbReference type="AlphaFoldDB" id="A0A8E6BB92"/>
<evidence type="ECO:0000313" key="5">
    <source>
        <dbReference type="EMBL" id="QVL34874.1"/>
    </source>
</evidence>
<evidence type="ECO:0000256" key="1">
    <source>
        <dbReference type="ARBA" id="ARBA00022676"/>
    </source>
</evidence>
<feature type="domain" description="Glycosyl transferase family 1" evidence="3">
    <location>
        <begin position="169"/>
        <end position="322"/>
    </location>
</feature>
<protein>
    <submittedName>
        <fullName evidence="5">Glycosyltransferase family 4 protein</fullName>
    </submittedName>
</protein>
<dbReference type="PANTHER" id="PTHR12526">
    <property type="entry name" value="GLYCOSYLTRANSFERASE"/>
    <property type="match status" value="1"/>
</dbReference>
<dbReference type="CDD" id="cd03801">
    <property type="entry name" value="GT4_PimA-like"/>
    <property type="match status" value="1"/>
</dbReference>
<sequence length="361" mass="40264">MDRANYALADYLSNHGRTTCLVAHRAESGLTSRPTIRFHRVPKPLGSYFLGSWKLASKGKRIAQGAIGCRFVSNGGNCRSSDINWVHYVHSAYKPDSSLGLLRKLKTSVERPINLRAERSALLSARVVVCNSNRTREDVIRIGVPPDRAKVVYYGTDPSRFSPISSQKRSELRSQFNWPESRPVVCFIGALSDRRKGFDTLFNAWKDLCKSTEWDAILVVIGRGAELPFWEQKCRDEGMTDRIRFLGFRSDVPNLLSAADLLVAPTRYEAYGLGIHEAICCGLPAIVSADAGVSEHFPEELREWLLVDPNSSADLVAKLQLWRNASAASLSMFHSLGVKLRSRSWSEMGTNFMEAIGEPLS</sequence>
<dbReference type="Proteomes" id="UP000676194">
    <property type="component" value="Chromosome"/>
</dbReference>
<keyword evidence="1" id="KW-0328">Glycosyltransferase</keyword>
<evidence type="ECO:0000313" key="6">
    <source>
        <dbReference type="Proteomes" id="UP000676194"/>
    </source>
</evidence>
<dbReference type="Pfam" id="PF13439">
    <property type="entry name" value="Glyco_transf_4"/>
    <property type="match status" value="1"/>
</dbReference>
<gene>
    <name evidence="5" type="ORF">KIH39_07780</name>
</gene>
<keyword evidence="2" id="KW-0808">Transferase</keyword>
<proteinExistence type="predicted"/>
<evidence type="ECO:0000259" key="3">
    <source>
        <dbReference type="Pfam" id="PF00534"/>
    </source>
</evidence>
<evidence type="ECO:0000256" key="2">
    <source>
        <dbReference type="ARBA" id="ARBA00022679"/>
    </source>
</evidence>
<dbReference type="Pfam" id="PF00534">
    <property type="entry name" value="Glycos_transf_1"/>
    <property type="match status" value="1"/>
</dbReference>
<dbReference type="SUPFAM" id="SSF53756">
    <property type="entry name" value="UDP-Glycosyltransferase/glycogen phosphorylase"/>
    <property type="match status" value="1"/>
</dbReference>
<dbReference type="KEGG" id="tsph:KIH39_07780"/>
<dbReference type="InterPro" id="IPR028098">
    <property type="entry name" value="Glyco_trans_4-like_N"/>
</dbReference>
<keyword evidence="6" id="KW-1185">Reference proteome</keyword>
<organism evidence="5 6">
    <name type="scientific">Telmatocola sphagniphila</name>
    <dbReference type="NCBI Taxonomy" id="1123043"/>
    <lineage>
        <taxon>Bacteria</taxon>
        <taxon>Pseudomonadati</taxon>
        <taxon>Planctomycetota</taxon>
        <taxon>Planctomycetia</taxon>
        <taxon>Gemmatales</taxon>
        <taxon>Gemmataceae</taxon>
    </lineage>
</organism>
<feature type="domain" description="Glycosyltransferase subfamily 4-like N-terminal" evidence="4">
    <location>
        <begin position="5"/>
        <end position="160"/>
    </location>
</feature>
<name>A0A8E6BB92_9BACT</name>
<dbReference type="Gene3D" id="3.40.50.2000">
    <property type="entry name" value="Glycogen Phosphorylase B"/>
    <property type="match status" value="2"/>
</dbReference>
<accession>A0A8E6BB92</accession>
<dbReference type="GO" id="GO:0016757">
    <property type="term" value="F:glycosyltransferase activity"/>
    <property type="evidence" value="ECO:0007669"/>
    <property type="project" value="UniProtKB-KW"/>
</dbReference>
<dbReference type="EMBL" id="CP074694">
    <property type="protein sequence ID" value="QVL34874.1"/>
    <property type="molecule type" value="Genomic_DNA"/>
</dbReference>
<evidence type="ECO:0000259" key="4">
    <source>
        <dbReference type="Pfam" id="PF13439"/>
    </source>
</evidence>
<dbReference type="InterPro" id="IPR001296">
    <property type="entry name" value="Glyco_trans_1"/>
</dbReference>